<sequence length="253" mass="28410">NLTASDRSVLYALFASKNSISAIEKDNSKSWWKKSLLTHHYFFDTTKHILLNNLEPLNFLKIKHTNILGKPKVSEVTIARIKNKLDKKGIKDFVIFHPSAQYNYKIYPQHLRHELLAQLSGLDIGVVITGSNNQIDTAIKNQLPALSNVFDLIGETTLEEYFALSELSLAYIGMDTLNMHIAAAQNKRIFAIFGPTILTMWSPWSNQLQKSATEDKPTQSYGNITIFQANMPCVACGKAGCDNQHGKSECLDH</sequence>
<proteinExistence type="predicted"/>
<keyword evidence="2" id="KW-0808">Transferase</keyword>
<dbReference type="InterPro" id="IPR002201">
    <property type="entry name" value="Glyco_trans_9"/>
</dbReference>
<keyword evidence="1" id="KW-0328">Glycosyltransferase</keyword>
<accession>A0A383A7X9</accession>
<evidence type="ECO:0008006" key="4">
    <source>
        <dbReference type="Google" id="ProtNLM"/>
    </source>
</evidence>
<reference evidence="3" key="1">
    <citation type="submission" date="2018-05" db="EMBL/GenBank/DDBJ databases">
        <authorList>
            <person name="Lanie J.A."/>
            <person name="Ng W.-L."/>
            <person name="Kazmierczak K.M."/>
            <person name="Andrzejewski T.M."/>
            <person name="Davidsen T.M."/>
            <person name="Wayne K.J."/>
            <person name="Tettelin H."/>
            <person name="Glass J.I."/>
            <person name="Rusch D."/>
            <person name="Podicherti R."/>
            <person name="Tsui H.-C.T."/>
            <person name="Winkler M.E."/>
        </authorList>
    </citation>
    <scope>NUCLEOTIDE SEQUENCE</scope>
</reference>
<dbReference type="Pfam" id="PF01075">
    <property type="entry name" value="Glyco_transf_9"/>
    <property type="match status" value="1"/>
</dbReference>
<dbReference type="PANTHER" id="PTHR30160:SF1">
    <property type="entry name" value="LIPOPOLYSACCHARIDE 1,2-N-ACETYLGLUCOSAMINETRANSFERASE-RELATED"/>
    <property type="match status" value="1"/>
</dbReference>
<dbReference type="GO" id="GO:0008713">
    <property type="term" value="F:ADP-heptose-lipopolysaccharide heptosyltransferase activity"/>
    <property type="evidence" value="ECO:0007669"/>
    <property type="project" value="TreeGrafter"/>
</dbReference>
<protein>
    <recommendedName>
        <fullName evidence="4">Lipopolysaccharide heptosyltransferase III</fullName>
    </recommendedName>
</protein>
<dbReference type="GO" id="GO:0005829">
    <property type="term" value="C:cytosol"/>
    <property type="evidence" value="ECO:0007669"/>
    <property type="project" value="TreeGrafter"/>
</dbReference>
<feature type="non-terminal residue" evidence="3">
    <location>
        <position position="253"/>
    </location>
</feature>
<evidence type="ECO:0000256" key="1">
    <source>
        <dbReference type="ARBA" id="ARBA00022676"/>
    </source>
</evidence>
<dbReference type="GO" id="GO:0009244">
    <property type="term" value="P:lipopolysaccharide core region biosynthetic process"/>
    <property type="evidence" value="ECO:0007669"/>
    <property type="project" value="TreeGrafter"/>
</dbReference>
<name>A0A383A7X9_9ZZZZ</name>
<feature type="non-terminal residue" evidence="3">
    <location>
        <position position="1"/>
    </location>
</feature>
<evidence type="ECO:0000313" key="3">
    <source>
        <dbReference type="EMBL" id="SVE03730.1"/>
    </source>
</evidence>
<dbReference type="PANTHER" id="PTHR30160">
    <property type="entry name" value="TETRAACYLDISACCHARIDE 4'-KINASE-RELATED"/>
    <property type="match status" value="1"/>
</dbReference>
<evidence type="ECO:0000256" key="2">
    <source>
        <dbReference type="ARBA" id="ARBA00022679"/>
    </source>
</evidence>
<organism evidence="3">
    <name type="scientific">marine metagenome</name>
    <dbReference type="NCBI Taxonomy" id="408172"/>
    <lineage>
        <taxon>unclassified sequences</taxon>
        <taxon>metagenomes</taxon>
        <taxon>ecological metagenomes</taxon>
    </lineage>
</organism>
<dbReference type="SUPFAM" id="SSF53756">
    <property type="entry name" value="UDP-Glycosyltransferase/glycogen phosphorylase"/>
    <property type="match status" value="1"/>
</dbReference>
<dbReference type="EMBL" id="UINC01189851">
    <property type="protein sequence ID" value="SVE03730.1"/>
    <property type="molecule type" value="Genomic_DNA"/>
</dbReference>
<dbReference type="AlphaFoldDB" id="A0A383A7X9"/>
<dbReference type="InterPro" id="IPR051199">
    <property type="entry name" value="LPS_LOS_Heptosyltrfase"/>
</dbReference>
<dbReference type="Gene3D" id="3.40.50.2000">
    <property type="entry name" value="Glycogen Phosphorylase B"/>
    <property type="match status" value="1"/>
</dbReference>
<gene>
    <name evidence="3" type="ORF">METZ01_LOCUS456584</name>
</gene>